<keyword evidence="1" id="KW-0863">Zinc-finger</keyword>
<evidence type="ECO:0000256" key="1">
    <source>
        <dbReference type="PROSITE-ProRule" id="PRU00047"/>
    </source>
</evidence>
<keyword evidence="4" id="KW-1185">Reference proteome</keyword>
<dbReference type="AlphaFoldDB" id="A0ABD0LUT6"/>
<protein>
    <recommendedName>
        <fullName evidence="2">CCHC-type domain-containing protein</fullName>
    </recommendedName>
</protein>
<keyword evidence="1" id="KW-0479">Metal-binding</keyword>
<dbReference type="PANTHER" id="PTHR23095">
    <property type="entry name" value="PARANEOPLASTIC ANTIGEN"/>
    <property type="match status" value="1"/>
</dbReference>
<keyword evidence="1" id="KW-0862">Zinc</keyword>
<feature type="domain" description="CCHC-type" evidence="2">
    <location>
        <begin position="263"/>
        <end position="279"/>
    </location>
</feature>
<dbReference type="InterPro" id="IPR036875">
    <property type="entry name" value="Znf_CCHC_sf"/>
</dbReference>
<gene>
    <name evidence="3" type="ORF">BaRGS_00005942</name>
</gene>
<name>A0ABD0LUT6_9CAEN</name>
<evidence type="ECO:0000259" key="2">
    <source>
        <dbReference type="PROSITE" id="PS50158"/>
    </source>
</evidence>
<dbReference type="Proteomes" id="UP001519460">
    <property type="component" value="Unassembled WGS sequence"/>
</dbReference>
<dbReference type="Gene3D" id="4.10.60.10">
    <property type="entry name" value="Zinc finger, CCHC-type"/>
    <property type="match status" value="1"/>
</dbReference>
<sequence>MSTTMASIEDLITTLRERSQDDQRAILQALAPAAPGDDNSSATAGPQTVHAVTFPPRLALFSGEDKDARYSQWRAEINGLQANHPESTILQAMRRSVKGLAADVLLQLDDSTTLQTALQKLDQMFGCVQPAEKLYELFYTSKQLPSETAVGWACRLERIVADVRCADRNLATEAADSMLRSKFWSGLASPAMRDALRHRVDSGATFSDILVAARQIEAESGGNTVTHTASAQQPAGVSQQLERIMQRLDNLEKRLPRATFQGKCYKCKQKGHRQADCKNKSGNAQGPE</sequence>
<dbReference type="EMBL" id="JACVVK020000024">
    <property type="protein sequence ID" value="KAK7502692.1"/>
    <property type="molecule type" value="Genomic_DNA"/>
</dbReference>
<comment type="caution">
    <text evidence="3">The sequence shown here is derived from an EMBL/GenBank/DDBJ whole genome shotgun (WGS) entry which is preliminary data.</text>
</comment>
<dbReference type="InterPro" id="IPR001878">
    <property type="entry name" value="Znf_CCHC"/>
</dbReference>
<dbReference type="SUPFAM" id="SSF57756">
    <property type="entry name" value="Retrovirus zinc finger-like domains"/>
    <property type="match status" value="1"/>
</dbReference>
<dbReference type="PROSITE" id="PS50158">
    <property type="entry name" value="ZF_CCHC"/>
    <property type="match status" value="1"/>
</dbReference>
<proteinExistence type="predicted"/>
<organism evidence="3 4">
    <name type="scientific">Batillaria attramentaria</name>
    <dbReference type="NCBI Taxonomy" id="370345"/>
    <lineage>
        <taxon>Eukaryota</taxon>
        <taxon>Metazoa</taxon>
        <taxon>Spiralia</taxon>
        <taxon>Lophotrochozoa</taxon>
        <taxon>Mollusca</taxon>
        <taxon>Gastropoda</taxon>
        <taxon>Caenogastropoda</taxon>
        <taxon>Sorbeoconcha</taxon>
        <taxon>Cerithioidea</taxon>
        <taxon>Batillariidae</taxon>
        <taxon>Batillaria</taxon>
    </lineage>
</organism>
<evidence type="ECO:0000313" key="3">
    <source>
        <dbReference type="EMBL" id="KAK7502692.1"/>
    </source>
</evidence>
<dbReference type="GO" id="GO:0008270">
    <property type="term" value="F:zinc ion binding"/>
    <property type="evidence" value="ECO:0007669"/>
    <property type="project" value="UniProtKB-KW"/>
</dbReference>
<evidence type="ECO:0000313" key="4">
    <source>
        <dbReference type="Proteomes" id="UP001519460"/>
    </source>
</evidence>
<dbReference type="InterPro" id="IPR026523">
    <property type="entry name" value="PNMA"/>
</dbReference>
<accession>A0ABD0LUT6</accession>
<dbReference type="SMART" id="SM00343">
    <property type="entry name" value="ZnF_C2HC"/>
    <property type="match status" value="1"/>
</dbReference>
<dbReference type="PANTHER" id="PTHR23095:SF55">
    <property type="entry name" value="PARANEOPLASTIC ANTIGEN MA1 HOMOLOG"/>
    <property type="match status" value="1"/>
</dbReference>
<dbReference type="Pfam" id="PF00098">
    <property type="entry name" value="zf-CCHC"/>
    <property type="match status" value="1"/>
</dbReference>
<reference evidence="3 4" key="1">
    <citation type="journal article" date="2023" name="Sci. Data">
        <title>Genome assembly of the Korean intertidal mud-creeper Batillaria attramentaria.</title>
        <authorList>
            <person name="Patra A.K."/>
            <person name="Ho P.T."/>
            <person name="Jun S."/>
            <person name="Lee S.J."/>
            <person name="Kim Y."/>
            <person name="Won Y.J."/>
        </authorList>
    </citation>
    <scope>NUCLEOTIDE SEQUENCE [LARGE SCALE GENOMIC DNA]</scope>
    <source>
        <strain evidence="3">Wonlab-2016</strain>
    </source>
</reference>